<evidence type="ECO:0000313" key="2">
    <source>
        <dbReference type="EMBL" id="GIM09342.1"/>
    </source>
</evidence>
<gene>
    <name evidence="1" type="ORF">Vretifemale_14104</name>
    <name evidence="2" type="ORF">Vretimale_13177</name>
</gene>
<dbReference type="AlphaFoldDB" id="A0A8J4CNB0"/>
<keyword evidence="3" id="KW-1185">Reference proteome</keyword>
<dbReference type="OrthoDB" id="538251at2759"/>
<reference evidence="1" key="1">
    <citation type="journal article" date="2021" name="Proc. Natl. Acad. Sci. U.S.A.">
        <title>Three genomes in the algal genus Volvox reveal the fate of a haploid sex-determining region after a transition to homothallism.</title>
        <authorList>
            <person name="Yamamoto K."/>
            <person name="Hamaji T."/>
            <person name="Kawai-Toyooka H."/>
            <person name="Matsuzaki R."/>
            <person name="Takahashi F."/>
            <person name="Nishimura Y."/>
            <person name="Kawachi M."/>
            <person name="Noguchi H."/>
            <person name="Minakuchi Y."/>
            <person name="Umen J.G."/>
            <person name="Toyoda A."/>
            <person name="Nozaki H."/>
        </authorList>
    </citation>
    <scope>NUCLEOTIDE SEQUENCE</scope>
    <source>
        <strain evidence="2">NIES-3785</strain>
        <strain evidence="1">NIES-3786</strain>
    </source>
</reference>
<dbReference type="Proteomes" id="UP000722791">
    <property type="component" value="Unassembled WGS sequence"/>
</dbReference>
<name>A0A8J4CNB0_9CHLO</name>
<comment type="caution">
    <text evidence="1">The sequence shown here is derived from an EMBL/GenBank/DDBJ whole genome shotgun (WGS) entry which is preliminary data.</text>
</comment>
<protein>
    <submittedName>
        <fullName evidence="1">Uncharacterized protein</fullName>
    </submittedName>
</protein>
<accession>A0A8J4CNB0</accession>
<dbReference type="Proteomes" id="UP000747110">
    <property type="component" value="Unassembled WGS sequence"/>
</dbReference>
<proteinExistence type="predicted"/>
<sequence length="106" mass="11965">MASGQAARWQRCSTLYEEARHHLPSVQQLQREEKGDATNNPPGFSCAYTKVAKGGYRDRLWRRSLWDREGGVTLAAAADMLYSWLTCLSLKPAFSFPVMSPFSPRP</sequence>
<dbReference type="EMBL" id="BNCQ01000031">
    <property type="protein sequence ID" value="GIM09342.1"/>
    <property type="molecule type" value="Genomic_DNA"/>
</dbReference>
<evidence type="ECO:0000313" key="1">
    <source>
        <dbReference type="EMBL" id="GIL85722.1"/>
    </source>
</evidence>
<dbReference type="EMBL" id="BNCP01000033">
    <property type="protein sequence ID" value="GIL85722.1"/>
    <property type="molecule type" value="Genomic_DNA"/>
</dbReference>
<organism evidence="1 3">
    <name type="scientific">Volvox reticuliferus</name>
    <dbReference type="NCBI Taxonomy" id="1737510"/>
    <lineage>
        <taxon>Eukaryota</taxon>
        <taxon>Viridiplantae</taxon>
        <taxon>Chlorophyta</taxon>
        <taxon>core chlorophytes</taxon>
        <taxon>Chlorophyceae</taxon>
        <taxon>CS clade</taxon>
        <taxon>Chlamydomonadales</taxon>
        <taxon>Volvocaceae</taxon>
        <taxon>Volvox</taxon>
    </lineage>
</organism>
<evidence type="ECO:0000313" key="3">
    <source>
        <dbReference type="Proteomes" id="UP000747110"/>
    </source>
</evidence>